<dbReference type="EMBL" id="WIUZ02000007">
    <property type="protein sequence ID" value="KAF9785112.1"/>
    <property type="molecule type" value="Genomic_DNA"/>
</dbReference>
<gene>
    <name evidence="2" type="ORF">BJ322DRAFT_1108573</name>
</gene>
<feature type="repeat" description="TPR" evidence="1">
    <location>
        <begin position="718"/>
        <end position="751"/>
    </location>
</feature>
<dbReference type="Gene3D" id="3.40.50.300">
    <property type="entry name" value="P-loop containing nucleotide triphosphate hydrolases"/>
    <property type="match status" value="1"/>
</dbReference>
<dbReference type="CDD" id="cd21037">
    <property type="entry name" value="MLKL_NTD"/>
    <property type="match status" value="1"/>
</dbReference>
<protein>
    <recommendedName>
        <fullName evidence="4">AAA+ ATPase domain-containing protein</fullName>
    </recommendedName>
</protein>
<dbReference type="InterPro" id="IPR059179">
    <property type="entry name" value="MLKL-like_MCAfunc"/>
</dbReference>
<reference evidence="2" key="1">
    <citation type="journal article" date="2020" name="Nat. Commun.">
        <title>Large-scale genome sequencing of mycorrhizal fungi provides insights into the early evolution of symbiotic traits.</title>
        <authorList>
            <person name="Miyauchi S."/>
            <person name="Kiss E."/>
            <person name="Kuo A."/>
            <person name="Drula E."/>
            <person name="Kohler A."/>
            <person name="Sanchez-Garcia M."/>
            <person name="Morin E."/>
            <person name="Andreopoulos B."/>
            <person name="Barry K.W."/>
            <person name="Bonito G."/>
            <person name="Buee M."/>
            <person name="Carver A."/>
            <person name="Chen C."/>
            <person name="Cichocki N."/>
            <person name="Clum A."/>
            <person name="Culley D."/>
            <person name="Crous P.W."/>
            <person name="Fauchery L."/>
            <person name="Girlanda M."/>
            <person name="Hayes R.D."/>
            <person name="Keri Z."/>
            <person name="LaButti K."/>
            <person name="Lipzen A."/>
            <person name="Lombard V."/>
            <person name="Magnuson J."/>
            <person name="Maillard F."/>
            <person name="Murat C."/>
            <person name="Nolan M."/>
            <person name="Ohm R.A."/>
            <person name="Pangilinan J."/>
            <person name="Pereira M.F."/>
            <person name="Perotto S."/>
            <person name="Peter M."/>
            <person name="Pfister S."/>
            <person name="Riley R."/>
            <person name="Sitrit Y."/>
            <person name="Stielow J.B."/>
            <person name="Szollosi G."/>
            <person name="Zifcakova L."/>
            <person name="Stursova M."/>
            <person name="Spatafora J.W."/>
            <person name="Tedersoo L."/>
            <person name="Vaario L.M."/>
            <person name="Yamada A."/>
            <person name="Yan M."/>
            <person name="Wang P."/>
            <person name="Xu J."/>
            <person name="Bruns T."/>
            <person name="Baldrian P."/>
            <person name="Vilgalys R."/>
            <person name="Dunand C."/>
            <person name="Henrissat B."/>
            <person name="Grigoriev I.V."/>
            <person name="Hibbett D."/>
            <person name="Nagy L.G."/>
            <person name="Martin F.M."/>
        </authorList>
    </citation>
    <scope>NUCLEOTIDE SEQUENCE</scope>
    <source>
        <strain evidence="2">UH-Tt-Lm1</strain>
    </source>
</reference>
<dbReference type="AlphaFoldDB" id="A0A9P6L737"/>
<evidence type="ECO:0000256" key="1">
    <source>
        <dbReference type="PROSITE-ProRule" id="PRU00339"/>
    </source>
</evidence>
<evidence type="ECO:0000313" key="2">
    <source>
        <dbReference type="EMBL" id="KAF9785112.1"/>
    </source>
</evidence>
<dbReference type="PRINTS" id="PR00364">
    <property type="entry name" value="DISEASERSIST"/>
</dbReference>
<evidence type="ECO:0008006" key="4">
    <source>
        <dbReference type="Google" id="ProtNLM"/>
    </source>
</evidence>
<keyword evidence="3" id="KW-1185">Reference proteome</keyword>
<comment type="caution">
    <text evidence="2">The sequence shown here is derived from an EMBL/GenBank/DDBJ whole genome shotgun (WGS) entry which is preliminary data.</text>
</comment>
<accession>A0A9P6L737</accession>
<proteinExistence type="predicted"/>
<dbReference type="Proteomes" id="UP000736335">
    <property type="component" value="Unassembled WGS sequence"/>
</dbReference>
<dbReference type="SUPFAM" id="SSF52540">
    <property type="entry name" value="P-loop containing nucleoside triphosphate hydrolases"/>
    <property type="match status" value="1"/>
</dbReference>
<dbReference type="SMART" id="SM00028">
    <property type="entry name" value="TPR"/>
    <property type="match status" value="4"/>
</dbReference>
<dbReference type="PANTHER" id="PTHR47691:SF3">
    <property type="entry name" value="HTH-TYPE TRANSCRIPTIONAL REGULATOR RV0890C-RELATED"/>
    <property type="match status" value="1"/>
</dbReference>
<reference evidence="2" key="2">
    <citation type="submission" date="2020-11" db="EMBL/GenBank/DDBJ databases">
        <authorList>
            <consortium name="DOE Joint Genome Institute"/>
            <person name="Kuo A."/>
            <person name="Miyauchi S."/>
            <person name="Kiss E."/>
            <person name="Drula E."/>
            <person name="Kohler A."/>
            <person name="Sanchez-Garcia M."/>
            <person name="Andreopoulos B."/>
            <person name="Barry K.W."/>
            <person name="Bonito G."/>
            <person name="Buee M."/>
            <person name="Carver A."/>
            <person name="Chen C."/>
            <person name="Cichocki N."/>
            <person name="Clum A."/>
            <person name="Culley D."/>
            <person name="Crous P.W."/>
            <person name="Fauchery L."/>
            <person name="Girlanda M."/>
            <person name="Hayes R."/>
            <person name="Keri Z."/>
            <person name="Labutti K."/>
            <person name="Lipzen A."/>
            <person name="Lombard V."/>
            <person name="Magnuson J."/>
            <person name="Maillard F."/>
            <person name="Morin E."/>
            <person name="Murat C."/>
            <person name="Nolan M."/>
            <person name="Ohm R."/>
            <person name="Pangilinan J."/>
            <person name="Pereira M."/>
            <person name="Perotto S."/>
            <person name="Peter M."/>
            <person name="Riley R."/>
            <person name="Sitrit Y."/>
            <person name="Stielow B."/>
            <person name="Szollosi G."/>
            <person name="Zifcakova L."/>
            <person name="Stursova M."/>
            <person name="Spatafora J.W."/>
            <person name="Tedersoo L."/>
            <person name="Vaario L.-M."/>
            <person name="Yamada A."/>
            <person name="Yan M."/>
            <person name="Wang P."/>
            <person name="Xu J."/>
            <person name="Bruns T."/>
            <person name="Baldrian P."/>
            <person name="Vilgalys R."/>
            <person name="Henrissat B."/>
            <person name="Grigoriev I.V."/>
            <person name="Hibbett D."/>
            <person name="Nagy L.G."/>
            <person name="Martin F.M."/>
        </authorList>
    </citation>
    <scope>NUCLEOTIDE SEQUENCE</scope>
    <source>
        <strain evidence="2">UH-Tt-Lm1</strain>
    </source>
</reference>
<dbReference type="OrthoDB" id="1534087at2759"/>
<evidence type="ECO:0000313" key="3">
    <source>
        <dbReference type="Proteomes" id="UP000736335"/>
    </source>
</evidence>
<dbReference type="PROSITE" id="PS50005">
    <property type="entry name" value="TPR"/>
    <property type="match status" value="1"/>
</dbReference>
<keyword evidence="1" id="KW-0802">TPR repeat</keyword>
<dbReference type="InterPro" id="IPR027417">
    <property type="entry name" value="P-loop_NTPase"/>
</dbReference>
<dbReference type="SUPFAM" id="SSF48452">
    <property type="entry name" value="TPR-like"/>
    <property type="match status" value="2"/>
</dbReference>
<dbReference type="Gene3D" id="1.25.40.10">
    <property type="entry name" value="Tetratricopeptide repeat domain"/>
    <property type="match status" value="2"/>
</dbReference>
<name>A0A9P6L737_9AGAM</name>
<organism evidence="2 3">
    <name type="scientific">Thelephora terrestris</name>
    <dbReference type="NCBI Taxonomy" id="56493"/>
    <lineage>
        <taxon>Eukaryota</taxon>
        <taxon>Fungi</taxon>
        <taxon>Dikarya</taxon>
        <taxon>Basidiomycota</taxon>
        <taxon>Agaricomycotina</taxon>
        <taxon>Agaricomycetes</taxon>
        <taxon>Thelephorales</taxon>
        <taxon>Thelephoraceae</taxon>
        <taxon>Thelephora</taxon>
    </lineage>
</organism>
<dbReference type="PANTHER" id="PTHR47691">
    <property type="entry name" value="REGULATOR-RELATED"/>
    <property type="match status" value="1"/>
</dbReference>
<sequence length="858" mass="96127">MASKSRQSKGRDGVLTGLDVAIQLLSVAKDACSVFPHAQIALGSACTLLTIIRDTMGNKRDFVDLGLFCAHVCDALNRGLGEFSTDELGKSVHEAIEQLTATIAEIKEKVDEKGKRNLFSRIVNVKSDKDAIAGWRQALAEILQVFNTELHIDTRVAVERCRRDVLTALGGQQDPSQASISSGELPPPAPKAFFGRDGLIEEIVGRAEKLESIALIGAGGIGKTAIALTVLDHKRIRERFGDNRRFIRCDEFPPSRADFLARLSKVIGAGVKTPKELASLRPFLSSKQMLIILDNAESILDPKGTDSKEMSKMVKELSDFSNICICITSRISNVPPHCKRLEIPTLTKEAARDVFYSIYGDGEWSSIIDDLLQRLDLHALSVTLLATVASDNKWSYDRLAKEWGERRSQFKTSYNDSLAATIELSLTSPTFRELDKNGNARHLLEVVAFYPHGVDEKNLKQFFPTILDRQNIFDKFCVLSLAYRNNGFVTMLAPLRDYLSPEVPESSPLLCATKDCYFTRLSVDLYPGRPGFAEAEWIKSEDVNVERLLDVFTSIDMIAPDIWDPCAKFLEHLRWHKPRLTVLRSKIEGLPEDHPFKSRCLFGLSQSFGPAGNQPEGIRLLTHALTLERKRGDDFRVALTLKYLAEAKVETGDEEEGMKQAGEALEIYKRLGDTAGQAECSYVLAHLLFHNDEPDAAEDAISKMIDSLTEKGQDFLLCRSHCVLGEVYAEKEENEEAIAQYKMALEIASHFNWWLELISIHAALAQLFLDEDEFDDASAHIERAKSNALDDAHTLGHMTKFQARIWYQQHRLEDARCEALRALEILERANCRKIKESRELLQDIEGAIKERPSESDSD</sequence>
<dbReference type="InterPro" id="IPR019734">
    <property type="entry name" value="TPR_rpt"/>
</dbReference>
<dbReference type="InterPro" id="IPR011990">
    <property type="entry name" value="TPR-like_helical_dom_sf"/>
</dbReference>